<proteinExistence type="predicted"/>
<gene>
    <name evidence="1" type="ORF">PARC_a1696</name>
</gene>
<dbReference type="EMBL" id="CP011025">
    <property type="protein sequence ID" value="ATC86280.1"/>
    <property type="molecule type" value="Genomic_DNA"/>
</dbReference>
<accession>A0A290S4Y7</accession>
<dbReference type="Proteomes" id="UP000016505">
    <property type="component" value="Chromosome I"/>
</dbReference>
<dbReference type="AlphaFoldDB" id="A0A290S4Y7"/>
<evidence type="ECO:0000313" key="2">
    <source>
        <dbReference type="Proteomes" id="UP000016505"/>
    </source>
</evidence>
<protein>
    <submittedName>
        <fullName evidence="1">Uncharacterized protein</fullName>
    </submittedName>
</protein>
<sequence length="52" mass="6079">MRGLLVAIGIIPHFFVFKVQPLFQSLINFIIEFKIKLIQLLKVLFLFATVFL</sequence>
<reference evidence="1 2" key="1">
    <citation type="journal article" date="2012" name="J. Bacteriol.">
        <title>Genome sequences of type strains of seven species of the marine bacterium Pseudoalteromonas.</title>
        <authorList>
            <person name="Xie B.B."/>
            <person name="Shu Y.L."/>
            <person name="Qin Q.L."/>
            <person name="Rong J.C."/>
            <person name="Zhang X.Y."/>
            <person name="Chen X.L."/>
            <person name="Shi M."/>
            <person name="He H.L."/>
            <person name="Zhou B.C."/>
            <person name="Zhang Y.Z."/>
        </authorList>
    </citation>
    <scope>NUCLEOTIDE SEQUENCE [LARGE SCALE GENOMIC DNA]</scope>
    <source>
        <strain evidence="1 2">A 37-1-2</strain>
    </source>
</reference>
<dbReference type="KEGG" id="part:PARC_a1696"/>
<name>A0A290S4Y7_9GAMM</name>
<evidence type="ECO:0000313" key="1">
    <source>
        <dbReference type="EMBL" id="ATC86280.1"/>
    </source>
</evidence>
<organism evidence="1 2">
    <name type="scientific">Pseudoalteromonas arctica A 37-1-2</name>
    <dbReference type="NCBI Taxonomy" id="1117313"/>
    <lineage>
        <taxon>Bacteria</taxon>
        <taxon>Pseudomonadati</taxon>
        <taxon>Pseudomonadota</taxon>
        <taxon>Gammaproteobacteria</taxon>
        <taxon>Alteromonadales</taxon>
        <taxon>Pseudoalteromonadaceae</taxon>
        <taxon>Pseudoalteromonas</taxon>
    </lineage>
</organism>